<dbReference type="InterPro" id="IPR021120">
    <property type="entry name" value="KduI/IolB_isomerase"/>
</dbReference>
<reference evidence="2 3" key="1">
    <citation type="submission" date="2011-01" db="EMBL/GenBank/DDBJ databases">
        <authorList>
            <person name="Weinstock G."/>
            <person name="Sodergren E."/>
            <person name="Clifton S."/>
            <person name="Fulton L."/>
            <person name="Fulton B."/>
            <person name="Courtney L."/>
            <person name="Fronick C."/>
            <person name="Harrison M."/>
            <person name="Strong C."/>
            <person name="Farmer C."/>
            <person name="Delahaunty K."/>
            <person name="Markovic C."/>
            <person name="Hall O."/>
            <person name="Minx P."/>
            <person name="Tomlinson C."/>
            <person name="Mitreva M."/>
            <person name="Hou S."/>
            <person name="Chen J."/>
            <person name="Wollam A."/>
            <person name="Pepin K.H."/>
            <person name="Johnson M."/>
            <person name="Bhonagiri V."/>
            <person name="Zhang X."/>
            <person name="Suruliraj S."/>
            <person name="Warren W."/>
            <person name="Chinwalla A."/>
            <person name="Mardis E.R."/>
            <person name="Wilson R.K."/>
        </authorList>
    </citation>
    <scope>NUCLEOTIDE SEQUENCE [LARGE SCALE GENOMIC DNA]</scope>
    <source>
        <strain evidence="3">DSM 22608 / JCM 16073 / KCTC 15190 / YIT 12066</strain>
    </source>
</reference>
<protein>
    <recommendedName>
        <fullName evidence="4">Myo-inositol catabolism protein IolB</fullName>
    </recommendedName>
</protein>
<keyword evidence="3" id="KW-1185">Reference proteome</keyword>
<dbReference type="PANTHER" id="PTHR39193:SF1">
    <property type="entry name" value="5-DEOXY-GLUCURONATE ISOMERASE"/>
    <property type="match status" value="1"/>
</dbReference>
<comment type="caution">
    <text evidence="2">The sequence shown here is derived from an EMBL/GenBank/DDBJ whole genome shotgun (WGS) entry which is preliminary data.</text>
</comment>
<sequence length="266" mass="29620">MLDKETRDRLHDWKFQSPDTNGFHEVIVAGKADCKAINMFRLNLTPGQSYTVGSDTLEIHPVIIEGKATVTEAPFQDLNLKRFDSFYLPAKCSAKITAVDNCIIYIAGAPFDGIGEPSFRIYDPDLPIGKIHQIHGEGLGRREVSFTLDPDTKASRLICGITWGAVGAYTSWPPHQHDKDLEEAYCYFDMPAPKCGFHISYLHSGGLEDAVVHPVTSGSMVIAPRGYHPTCASPSCRNAYLWCLAAFRPESRRYDLAVLDPAYEMY</sequence>
<dbReference type="InterPro" id="IPR011051">
    <property type="entry name" value="RmlC_Cupin_sf"/>
</dbReference>
<proteinExistence type="predicted"/>
<dbReference type="SUPFAM" id="SSF51182">
    <property type="entry name" value="RmlC-like cupins"/>
    <property type="match status" value="1"/>
</dbReference>
<accession>E8LMF4</accession>
<evidence type="ECO:0000256" key="1">
    <source>
        <dbReference type="ARBA" id="ARBA00023235"/>
    </source>
</evidence>
<keyword evidence="1" id="KW-0413">Isomerase</keyword>
<evidence type="ECO:0000313" key="3">
    <source>
        <dbReference type="Proteomes" id="UP000018458"/>
    </source>
</evidence>
<dbReference type="Pfam" id="PF04962">
    <property type="entry name" value="KduI"/>
    <property type="match status" value="1"/>
</dbReference>
<gene>
    <name evidence="2" type="ORF">HMPREF9444_01942</name>
</gene>
<dbReference type="EMBL" id="AEVO01000134">
    <property type="protein sequence ID" value="EFY06319.1"/>
    <property type="molecule type" value="Genomic_DNA"/>
</dbReference>
<evidence type="ECO:0008006" key="4">
    <source>
        <dbReference type="Google" id="ProtNLM"/>
    </source>
</evidence>
<dbReference type="PANTHER" id="PTHR39193">
    <property type="entry name" value="5-DEOXY-GLUCURONATE ISOMERASE"/>
    <property type="match status" value="1"/>
</dbReference>
<dbReference type="Proteomes" id="UP000018458">
    <property type="component" value="Unassembled WGS sequence"/>
</dbReference>
<dbReference type="OrthoDB" id="6121073at2"/>
<dbReference type="GO" id="GO:0019310">
    <property type="term" value="P:inositol catabolic process"/>
    <property type="evidence" value="ECO:0007669"/>
    <property type="project" value="InterPro"/>
</dbReference>
<dbReference type="RefSeq" id="WP_009144092.1">
    <property type="nucleotide sequence ID" value="NZ_GL831060.1"/>
</dbReference>
<evidence type="ECO:0000313" key="2">
    <source>
        <dbReference type="EMBL" id="EFY06319.1"/>
    </source>
</evidence>
<dbReference type="InterPro" id="IPR014710">
    <property type="entry name" value="RmlC-like_jellyroll"/>
</dbReference>
<dbReference type="HOGENOM" id="CLU_087290_0_0_6"/>
<dbReference type="AlphaFoldDB" id="E8LMF4"/>
<dbReference type="STRING" id="762983.HMPREF9444_01942"/>
<dbReference type="Gene3D" id="2.60.120.10">
    <property type="entry name" value="Jelly Rolls"/>
    <property type="match status" value="2"/>
</dbReference>
<dbReference type="GO" id="GO:0008880">
    <property type="term" value="F:glucuronate isomerase activity"/>
    <property type="evidence" value="ECO:0007669"/>
    <property type="project" value="InterPro"/>
</dbReference>
<dbReference type="InterPro" id="IPR024203">
    <property type="entry name" value="Deoxy-glucuronate_isom_IolB"/>
</dbReference>
<name>E8LMF4_SUCHY</name>
<dbReference type="eggNOG" id="COG3718">
    <property type="taxonomic scope" value="Bacteria"/>
</dbReference>
<organism evidence="2 3">
    <name type="scientific">Succinatimonas hippei (strain DSM 22608 / JCM 16073 / KCTC 15190 / YIT 12066)</name>
    <dbReference type="NCBI Taxonomy" id="762983"/>
    <lineage>
        <taxon>Bacteria</taxon>
        <taxon>Pseudomonadati</taxon>
        <taxon>Pseudomonadota</taxon>
        <taxon>Gammaproteobacteria</taxon>
        <taxon>Aeromonadales</taxon>
        <taxon>Succinivibrionaceae</taxon>
        <taxon>Succinatimonas</taxon>
    </lineage>
</organism>